<evidence type="ECO:0000313" key="2">
    <source>
        <dbReference type="Proteomes" id="UP000285865"/>
    </source>
</evidence>
<reference evidence="1 2" key="1">
    <citation type="submission" date="2018-08" db="EMBL/GenBank/DDBJ databases">
        <title>A genome reference for cultivated species of the human gut microbiota.</title>
        <authorList>
            <person name="Zou Y."/>
            <person name="Xue W."/>
            <person name="Luo G."/>
        </authorList>
    </citation>
    <scope>NUCLEOTIDE SEQUENCE [LARGE SCALE GENOMIC DNA]</scope>
    <source>
        <strain evidence="1 2">AM16-11</strain>
    </source>
</reference>
<organism evidence="1 2">
    <name type="scientific">Agathobacter rectalis</name>
    <dbReference type="NCBI Taxonomy" id="39491"/>
    <lineage>
        <taxon>Bacteria</taxon>
        <taxon>Bacillati</taxon>
        <taxon>Bacillota</taxon>
        <taxon>Clostridia</taxon>
        <taxon>Lachnospirales</taxon>
        <taxon>Lachnospiraceae</taxon>
        <taxon>Agathobacter</taxon>
    </lineage>
</organism>
<dbReference type="Proteomes" id="UP000285865">
    <property type="component" value="Unassembled WGS sequence"/>
</dbReference>
<evidence type="ECO:0000313" key="1">
    <source>
        <dbReference type="EMBL" id="RHI25765.1"/>
    </source>
</evidence>
<dbReference type="RefSeq" id="WP_118257241.1">
    <property type="nucleotide sequence ID" value="NZ_QRKN01000001.1"/>
</dbReference>
<proteinExistence type="predicted"/>
<dbReference type="EMBL" id="QRKN01000001">
    <property type="protein sequence ID" value="RHI25765.1"/>
    <property type="molecule type" value="Genomic_DNA"/>
</dbReference>
<sequence>MRMTREELKEKWFTSWNDSLHDIVAVQYGDEPLIKYTQNEYDKFQKLTGTLANIEAVAAYIYSQNGNYDEYRTLVGSVIIAEDGRVLCGDVNVKYRGKIHNIIINRMYGFYKLDILRMSSGKVVGFSNVDGQGSPSIYTEEMDKDLIERILNDSMEDYGYGIQKFMECAREMYAQDSVNHIMEKRFGVRK</sequence>
<protein>
    <submittedName>
        <fullName evidence="1">Uncharacterized protein</fullName>
    </submittedName>
</protein>
<name>A0A414ZRA5_9FIRM</name>
<gene>
    <name evidence="1" type="ORF">DW172_03525</name>
</gene>
<comment type="caution">
    <text evidence="1">The sequence shown here is derived from an EMBL/GenBank/DDBJ whole genome shotgun (WGS) entry which is preliminary data.</text>
</comment>
<accession>A0A414ZRA5</accession>
<dbReference type="AlphaFoldDB" id="A0A414ZRA5"/>